<evidence type="ECO:0000313" key="2">
    <source>
        <dbReference type="Proteomes" id="UP000277007"/>
    </source>
</evidence>
<dbReference type="GO" id="GO:0016740">
    <property type="term" value="F:transferase activity"/>
    <property type="evidence" value="ECO:0007669"/>
    <property type="project" value="UniProtKB-KW"/>
</dbReference>
<keyword evidence="2" id="KW-1185">Reference proteome</keyword>
<keyword evidence="1" id="KW-0808">Transferase</keyword>
<dbReference type="RefSeq" id="WP_126615093.1">
    <property type="nucleotide sequence ID" value="NZ_JBHUCY010000077.1"/>
</dbReference>
<accession>A0A3S0HXW1</accession>
<dbReference type="OrthoDB" id="7299541at2"/>
<dbReference type="Gene3D" id="3.90.550.10">
    <property type="entry name" value="Spore Coat Polysaccharide Biosynthesis Protein SpsA, Chain A"/>
    <property type="match status" value="1"/>
</dbReference>
<gene>
    <name evidence="1" type="ORF">EJ903_11085</name>
</gene>
<proteinExistence type="predicted"/>
<dbReference type="InterPro" id="IPR029044">
    <property type="entry name" value="Nucleotide-diphossugar_trans"/>
</dbReference>
<organism evidence="1 2">
    <name type="scientific">Azospirillum griseum</name>
    <dbReference type="NCBI Taxonomy" id="2496639"/>
    <lineage>
        <taxon>Bacteria</taxon>
        <taxon>Pseudomonadati</taxon>
        <taxon>Pseudomonadota</taxon>
        <taxon>Alphaproteobacteria</taxon>
        <taxon>Rhodospirillales</taxon>
        <taxon>Azospirillaceae</taxon>
        <taxon>Azospirillum</taxon>
    </lineage>
</organism>
<dbReference type="CDD" id="cd00761">
    <property type="entry name" value="Glyco_tranf_GTA_type"/>
    <property type="match status" value="1"/>
</dbReference>
<comment type="caution">
    <text evidence="1">The sequence shown here is derived from an EMBL/GenBank/DDBJ whole genome shotgun (WGS) entry which is preliminary data.</text>
</comment>
<protein>
    <submittedName>
        <fullName evidence="1">Glycosyltransferase family 2 protein</fullName>
    </submittedName>
</protein>
<dbReference type="Proteomes" id="UP000277007">
    <property type="component" value="Unassembled WGS sequence"/>
</dbReference>
<dbReference type="SUPFAM" id="SSF53448">
    <property type="entry name" value="Nucleotide-diphospho-sugar transferases"/>
    <property type="match status" value="1"/>
</dbReference>
<name>A0A3S0HXW1_9PROT</name>
<dbReference type="AlphaFoldDB" id="A0A3S0HXW1"/>
<dbReference type="EMBL" id="RXMA01000008">
    <property type="protein sequence ID" value="RTR20649.1"/>
    <property type="molecule type" value="Genomic_DNA"/>
</dbReference>
<evidence type="ECO:0000313" key="1">
    <source>
        <dbReference type="EMBL" id="RTR20649.1"/>
    </source>
</evidence>
<reference evidence="1 2" key="1">
    <citation type="submission" date="2018-12" db="EMBL/GenBank/DDBJ databases">
        <authorList>
            <person name="Yang Y."/>
        </authorList>
    </citation>
    <scope>NUCLEOTIDE SEQUENCE [LARGE SCALE GENOMIC DNA]</scope>
    <source>
        <strain evidence="1 2">L-25-5w-1</strain>
    </source>
</reference>
<sequence length="253" mass="27792">MPTFSIILPTLRASLAEAAIRSIHDHSAGHEYEIVTVAPFAIESPRVVPVIETERRGNCTAHANGFAASTGDIIVAMSDDHLALPGWLDGVADRLAAKEQLDFPFLGGLHRPDHPHFGAIYGLYYAYFPVMTRRSVEEVGGWFSTDFRAHYGDPDLALRVWALGGRCELLPGGHLATNPDEDPNSQSTHKTTAMGTDVSTFANKYHRAFGAGFPADFGQINFDYHISELHDMTFTARMPPAQHGGKSRHWRPA</sequence>